<dbReference type="GO" id="GO:0009737">
    <property type="term" value="P:response to abscisic acid"/>
    <property type="evidence" value="ECO:0007669"/>
    <property type="project" value="UniProtKB-ARBA"/>
</dbReference>
<evidence type="ECO:0000313" key="14">
    <source>
        <dbReference type="RefSeq" id="XP_015899725.1"/>
    </source>
</evidence>
<dbReference type="SMART" id="SM00717">
    <property type="entry name" value="SANT"/>
    <property type="match status" value="2"/>
</dbReference>
<sequence>MGRPPCCDKVGIKKGPWTPEEDIILVSYIQEHGPGNWRSVPTNTGLLRCSKSCRLRWTNYLRPGIKRGNFTPHEEGMIIHLQALLGNKWAAIASYLPQRTDNDIKNYWNTHLKKKLKKFQTALEPQMASDSTSTSQFISRSLSERKSLDIPNHGASSLRLNNQQSSTYASSTENISRLLEGWMRSSPKMPNTKGAQVKHDKDDSVEFEHISVGNPSSMPSLQCCGPKAEQEGGDLVSNEEFESILSFENLNNVSSWDRSSTCDSSTPNKGNSQSSVADHEEKIVHGVSEKNKQKSAENNNNISNPPLSFLEKWLLDETAGQVEEMMELSPMF</sequence>
<dbReference type="SUPFAM" id="SSF46689">
    <property type="entry name" value="Homeodomain-like"/>
    <property type="match status" value="1"/>
</dbReference>
<dbReference type="FunFam" id="1.10.10.60:FF:000001">
    <property type="entry name" value="MYB-related transcription factor"/>
    <property type="match status" value="1"/>
</dbReference>
<feature type="compositionally biased region" description="Basic and acidic residues" evidence="10">
    <location>
        <begin position="277"/>
        <end position="295"/>
    </location>
</feature>
<evidence type="ECO:0000256" key="4">
    <source>
        <dbReference type="ARBA" id="ARBA00023015"/>
    </source>
</evidence>
<evidence type="ECO:0000313" key="13">
    <source>
        <dbReference type="Proteomes" id="UP001652623"/>
    </source>
</evidence>
<dbReference type="AlphaFoldDB" id="A0A6P4ASE9"/>
<feature type="domain" description="HTH myb-type" evidence="12">
    <location>
        <begin position="9"/>
        <end position="65"/>
    </location>
</feature>
<keyword evidence="4" id="KW-0805">Transcription regulation</keyword>
<dbReference type="KEGG" id="zju:107433002"/>
<evidence type="ECO:0000256" key="1">
    <source>
        <dbReference type="ARBA" id="ARBA00004123"/>
    </source>
</evidence>
<evidence type="ECO:0000256" key="3">
    <source>
        <dbReference type="ARBA" id="ARBA00022799"/>
    </source>
</evidence>
<keyword evidence="2" id="KW-0677">Repeat</keyword>
<feature type="compositionally biased region" description="Polar residues" evidence="10">
    <location>
        <begin position="154"/>
        <end position="171"/>
    </location>
</feature>
<evidence type="ECO:0000256" key="8">
    <source>
        <dbReference type="ARBA" id="ARBA00067784"/>
    </source>
</evidence>
<dbReference type="InterPro" id="IPR017930">
    <property type="entry name" value="Myb_dom"/>
</dbReference>
<feature type="region of interest" description="Disordered" evidence="10">
    <location>
        <begin position="148"/>
        <end position="171"/>
    </location>
</feature>
<evidence type="ECO:0000256" key="2">
    <source>
        <dbReference type="ARBA" id="ARBA00022737"/>
    </source>
</evidence>
<keyword evidence="13" id="KW-1185">Reference proteome</keyword>
<dbReference type="PROSITE" id="PS51294">
    <property type="entry name" value="HTH_MYB"/>
    <property type="match status" value="2"/>
</dbReference>
<feature type="region of interest" description="Disordered" evidence="10">
    <location>
        <begin position="256"/>
        <end position="306"/>
    </location>
</feature>
<dbReference type="GO" id="GO:0009733">
    <property type="term" value="P:response to auxin"/>
    <property type="evidence" value="ECO:0007669"/>
    <property type="project" value="TreeGrafter"/>
</dbReference>
<dbReference type="Gene3D" id="1.10.10.60">
    <property type="entry name" value="Homeodomain-like"/>
    <property type="match status" value="2"/>
</dbReference>
<keyword evidence="5" id="KW-0238">DNA-binding</keyword>
<gene>
    <name evidence="14" type="primary">LOC107433002</name>
</gene>
<dbReference type="GO" id="GO:0003677">
    <property type="term" value="F:DNA binding"/>
    <property type="evidence" value="ECO:0007669"/>
    <property type="project" value="UniProtKB-KW"/>
</dbReference>
<evidence type="ECO:0000259" key="11">
    <source>
        <dbReference type="PROSITE" id="PS50090"/>
    </source>
</evidence>
<feature type="compositionally biased region" description="Polar residues" evidence="10">
    <location>
        <begin position="296"/>
        <end position="306"/>
    </location>
</feature>
<feature type="domain" description="Myb-like" evidence="11">
    <location>
        <begin position="62"/>
        <end position="112"/>
    </location>
</feature>
<dbReference type="PROSITE" id="PS50090">
    <property type="entry name" value="MYB_LIKE"/>
    <property type="match status" value="2"/>
</dbReference>
<dbReference type="InterPro" id="IPR009057">
    <property type="entry name" value="Homeodomain-like_sf"/>
</dbReference>
<dbReference type="GeneID" id="107433002"/>
<name>A0A6P4ASE9_ZIZJJ</name>
<organism evidence="13 14">
    <name type="scientific">Ziziphus jujuba</name>
    <name type="common">Chinese jujube</name>
    <name type="synonym">Ziziphus sativa</name>
    <dbReference type="NCBI Taxonomy" id="326968"/>
    <lineage>
        <taxon>Eukaryota</taxon>
        <taxon>Viridiplantae</taxon>
        <taxon>Streptophyta</taxon>
        <taxon>Embryophyta</taxon>
        <taxon>Tracheophyta</taxon>
        <taxon>Spermatophyta</taxon>
        <taxon>Magnoliopsida</taxon>
        <taxon>eudicotyledons</taxon>
        <taxon>Gunneridae</taxon>
        <taxon>Pentapetalae</taxon>
        <taxon>rosids</taxon>
        <taxon>fabids</taxon>
        <taxon>Rosales</taxon>
        <taxon>Rhamnaceae</taxon>
        <taxon>Paliureae</taxon>
        <taxon>Ziziphus</taxon>
    </lineage>
</organism>
<dbReference type="InterPro" id="IPR001005">
    <property type="entry name" value="SANT/Myb"/>
</dbReference>
<feature type="domain" description="Myb-like" evidence="11">
    <location>
        <begin position="9"/>
        <end position="61"/>
    </location>
</feature>
<dbReference type="Proteomes" id="UP001652623">
    <property type="component" value="Chromosome 11"/>
</dbReference>
<evidence type="ECO:0000259" key="12">
    <source>
        <dbReference type="PROSITE" id="PS51294"/>
    </source>
</evidence>
<evidence type="ECO:0000256" key="5">
    <source>
        <dbReference type="ARBA" id="ARBA00023125"/>
    </source>
</evidence>
<evidence type="ECO:0000256" key="7">
    <source>
        <dbReference type="ARBA" id="ARBA00023242"/>
    </source>
</evidence>
<feature type="compositionally biased region" description="Polar residues" evidence="10">
    <location>
        <begin position="267"/>
        <end position="276"/>
    </location>
</feature>
<proteinExistence type="predicted"/>
<keyword evidence="7" id="KW-0539">Nucleus</keyword>
<dbReference type="PANTHER" id="PTHR10641:SF1152">
    <property type="entry name" value="TRANSCRIPTION FACTOR MYB60"/>
    <property type="match status" value="1"/>
</dbReference>
<reference evidence="14" key="1">
    <citation type="submission" date="2025-08" db="UniProtKB">
        <authorList>
            <consortium name="RefSeq"/>
        </authorList>
    </citation>
    <scope>IDENTIFICATION</scope>
    <source>
        <tissue evidence="14">Seedling</tissue>
    </source>
</reference>
<comment type="subcellular location">
    <subcellularLocation>
        <location evidence="1">Nucleus</location>
    </subcellularLocation>
</comment>
<evidence type="ECO:0000256" key="10">
    <source>
        <dbReference type="SAM" id="MobiDB-lite"/>
    </source>
</evidence>
<dbReference type="Pfam" id="PF00249">
    <property type="entry name" value="Myb_DNA-binding"/>
    <property type="match status" value="2"/>
</dbReference>
<dbReference type="FunCoup" id="A0A6P4ASE9">
    <property type="interactions" value="401"/>
</dbReference>
<keyword evidence="3" id="KW-0702">S-nitrosylation</keyword>
<dbReference type="CDD" id="cd00167">
    <property type="entry name" value="SANT"/>
    <property type="match status" value="2"/>
</dbReference>
<dbReference type="GO" id="GO:0006950">
    <property type="term" value="P:response to stress"/>
    <property type="evidence" value="ECO:0007669"/>
    <property type="project" value="UniProtKB-ARBA"/>
</dbReference>
<protein>
    <recommendedName>
        <fullName evidence="8">Transcription factor MYB60</fullName>
    </recommendedName>
    <alternativeName>
        <fullName evidence="9">Myb domain protein 60</fullName>
    </alternativeName>
</protein>
<dbReference type="RefSeq" id="XP_015899725.1">
    <property type="nucleotide sequence ID" value="XM_016044239.4"/>
</dbReference>
<feature type="domain" description="HTH myb-type" evidence="12">
    <location>
        <begin position="66"/>
        <end position="116"/>
    </location>
</feature>
<evidence type="ECO:0000256" key="9">
    <source>
        <dbReference type="ARBA" id="ARBA00075162"/>
    </source>
</evidence>
<accession>A0A6P4ASE9</accession>
<dbReference type="PANTHER" id="PTHR10641">
    <property type="entry name" value="MYB FAMILY TRANSCRIPTION FACTOR"/>
    <property type="match status" value="1"/>
</dbReference>
<dbReference type="GO" id="GO:0005634">
    <property type="term" value="C:nucleus"/>
    <property type="evidence" value="ECO:0007669"/>
    <property type="project" value="UniProtKB-SubCell"/>
</dbReference>
<dbReference type="GO" id="GO:0010118">
    <property type="term" value="P:stomatal movement"/>
    <property type="evidence" value="ECO:0007669"/>
    <property type="project" value="UniProtKB-ARBA"/>
</dbReference>
<dbReference type="InParanoid" id="A0A6P4ASE9"/>
<dbReference type="FunFam" id="1.10.10.60:FF:000368">
    <property type="entry name" value="Transcription factor MYB60"/>
    <property type="match status" value="1"/>
</dbReference>
<evidence type="ECO:0000256" key="6">
    <source>
        <dbReference type="ARBA" id="ARBA00023163"/>
    </source>
</evidence>
<dbReference type="InterPro" id="IPR015495">
    <property type="entry name" value="Myb_TF_plants"/>
</dbReference>
<feature type="compositionally biased region" description="Low complexity" evidence="10">
    <location>
        <begin position="256"/>
        <end position="266"/>
    </location>
</feature>
<keyword evidence="6" id="KW-0804">Transcription</keyword>